<dbReference type="Pfam" id="PF06082">
    <property type="entry name" value="YjbH"/>
    <property type="match status" value="2"/>
</dbReference>
<keyword evidence="3" id="KW-1185">Reference proteome</keyword>
<proteinExistence type="predicted"/>
<dbReference type="KEGG" id="cpor:BED41_08840"/>
<accession>A0A1B2I5E6</accession>
<dbReference type="AlphaFoldDB" id="A0A1B2I5E6"/>
<dbReference type="Proteomes" id="UP000093044">
    <property type="component" value="Chromosome"/>
</dbReference>
<feature type="chain" id="PRO_5008538952" evidence="1">
    <location>
        <begin position="20"/>
        <end position="719"/>
    </location>
</feature>
<organism evidence="2 3">
    <name type="scientific">Cloacibacillus porcorum</name>
    <dbReference type="NCBI Taxonomy" id="1197717"/>
    <lineage>
        <taxon>Bacteria</taxon>
        <taxon>Thermotogati</taxon>
        <taxon>Synergistota</taxon>
        <taxon>Synergistia</taxon>
        <taxon>Synergistales</taxon>
        <taxon>Synergistaceae</taxon>
        <taxon>Cloacibacillus</taxon>
    </lineage>
</organism>
<dbReference type="RefSeq" id="WP_066744972.1">
    <property type="nucleotide sequence ID" value="NZ_CP016757.1"/>
</dbReference>
<dbReference type="OrthoDB" id="956at2"/>
<evidence type="ECO:0000256" key="1">
    <source>
        <dbReference type="SAM" id="SignalP"/>
    </source>
</evidence>
<feature type="signal peptide" evidence="1">
    <location>
        <begin position="1"/>
        <end position="19"/>
    </location>
</feature>
<evidence type="ECO:0000313" key="3">
    <source>
        <dbReference type="Proteomes" id="UP000093044"/>
    </source>
</evidence>
<evidence type="ECO:0000313" key="2">
    <source>
        <dbReference type="EMBL" id="ANZ45167.1"/>
    </source>
</evidence>
<name>A0A1B2I5E6_9BACT</name>
<dbReference type="EMBL" id="CP016757">
    <property type="protein sequence ID" value="ANZ45167.1"/>
    <property type="molecule type" value="Genomic_DNA"/>
</dbReference>
<gene>
    <name evidence="2" type="ORF">BED41_08840</name>
</gene>
<keyword evidence="1" id="KW-0732">Signal</keyword>
<reference evidence="2" key="1">
    <citation type="submission" date="2016-08" db="EMBL/GenBank/DDBJ databases">
        <title>Complete genome of Cloacibacillus porcorum.</title>
        <authorList>
            <person name="Looft T."/>
            <person name="Bayles D.O."/>
            <person name="Alt D.P."/>
        </authorList>
    </citation>
    <scope>NUCLEOTIDE SEQUENCE [LARGE SCALE GENOMIC DNA]</scope>
    <source>
        <strain evidence="2">CL-84</strain>
    </source>
</reference>
<dbReference type="GeneID" id="83057954"/>
<dbReference type="InterPro" id="IPR010344">
    <property type="entry name" value="YbjH"/>
</dbReference>
<protein>
    <submittedName>
        <fullName evidence="2">Uncharacterized protein</fullName>
    </submittedName>
</protein>
<sequence>MRKLLYSLFIIFISAAAAAAASPSNTGFTGLWEYPTAEVPGDGAGWIHYSRYSPYRTYAADLGLFPWLEFNLRLTEYENDAAKVSDAFGYYKDKGLDLKLLLAEQEGFRPALAAGVIDIMGTELRKGYFGAATWRYKNAAVTVGYGSDMYNGFYGGLSWSPLEWLEFKAEYSPMDYTKERVSGVLIHPKEADSKFNYGVVLKAKCGLMGSLSYQRGEELCFGVSYAYDLSRPIFGGKHPPKPGEANSKDWDSCDIRKLTADLQETLGARGFGLRNVVVLAGDKTIHAAFENIGYASQTQAVARAIITASRNIPWDTESFTCAVMVRGAPVSCVSLNQEQMSLIRMDKFRAFDIERRSFSWAEKTKYGTPPGTKWDVMAGPGESRRNGWGEIRAALAFEPRIDKQLDKMPFMARTDIDWIAQLRSSQGWSAYLKVRQPLHNNVEIWWEPEMNDTTRIWKVVLSYLYKFDKNLWALGEFGYLDENYFGGNLWGRYYIPQTNLWAGGRLSATKEREYDSFGGIPEYKRDYYYDYSKREYVTLYLPQNGDNGWNLSWWIEGGYHDSTYNADLTARYGKFVDGDKGYRLDAVRNWDAARVGFYYTDTDRKTTGKSFTDAGMILHLPLSAWYDGHASNTYWDEEFTMLSTFRLFAGKMPGAWQTPEALVGELQPERLYQEVGDQIERLCLQMKGDEALQEEPAKAYGFVDYLTGKWRRDIAITDK</sequence>
<dbReference type="STRING" id="1197717.BED41_08840"/>